<reference evidence="5 6" key="1">
    <citation type="journal article" date="2016" name="Front. Microbiol.">
        <title>Comparative Genomics Analysis of Streptomyces Species Reveals Their Adaptation to the Marine Environment and Their Diversity at the Genomic Level.</title>
        <authorList>
            <person name="Tian X."/>
            <person name="Zhang Z."/>
            <person name="Yang T."/>
            <person name="Chen M."/>
            <person name="Li J."/>
            <person name="Chen F."/>
            <person name="Yang J."/>
            <person name="Li W."/>
            <person name="Zhang B."/>
            <person name="Zhang Z."/>
            <person name="Wu J."/>
            <person name="Zhang C."/>
            <person name="Long L."/>
            <person name="Xiao J."/>
        </authorList>
    </citation>
    <scope>NUCLEOTIDE SEQUENCE [LARGE SCALE GENOMIC DNA]</scope>
    <source>
        <strain evidence="5 6">SCSIO 02100</strain>
    </source>
</reference>
<evidence type="ECO:0000313" key="6">
    <source>
        <dbReference type="Proteomes" id="UP000176101"/>
    </source>
</evidence>
<evidence type="ECO:0000259" key="4">
    <source>
        <dbReference type="PROSITE" id="PS50932"/>
    </source>
</evidence>
<evidence type="ECO:0000256" key="1">
    <source>
        <dbReference type="ARBA" id="ARBA00023015"/>
    </source>
</evidence>
<dbReference type="CDD" id="cd01392">
    <property type="entry name" value="HTH_LacI"/>
    <property type="match status" value="1"/>
</dbReference>
<protein>
    <submittedName>
        <fullName evidence="5">LacI family transcriptional regulator</fullName>
    </submittedName>
</protein>
<dbReference type="InterPro" id="IPR046335">
    <property type="entry name" value="LacI/GalR-like_sensor"/>
</dbReference>
<gene>
    <name evidence="5" type="ORF">AN216_09860</name>
</gene>
<dbReference type="EMBL" id="LJGU01000115">
    <property type="protein sequence ID" value="OEV03923.1"/>
    <property type="molecule type" value="Genomic_DNA"/>
</dbReference>
<dbReference type="PROSITE" id="PS00356">
    <property type="entry name" value="HTH_LACI_1"/>
    <property type="match status" value="1"/>
</dbReference>
<comment type="caution">
    <text evidence="5">The sequence shown here is derived from an EMBL/GenBank/DDBJ whole genome shotgun (WGS) entry which is preliminary data.</text>
</comment>
<organism evidence="5 6">
    <name type="scientific">Streptomyces oceani</name>
    <dbReference type="NCBI Taxonomy" id="1075402"/>
    <lineage>
        <taxon>Bacteria</taxon>
        <taxon>Bacillati</taxon>
        <taxon>Actinomycetota</taxon>
        <taxon>Actinomycetes</taxon>
        <taxon>Kitasatosporales</taxon>
        <taxon>Streptomycetaceae</taxon>
        <taxon>Streptomyces</taxon>
    </lineage>
</organism>
<dbReference type="Gene3D" id="3.40.50.2300">
    <property type="match status" value="2"/>
</dbReference>
<dbReference type="SUPFAM" id="SSF47413">
    <property type="entry name" value="lambda repressor-like DNA-binding domains"/>
    <property type="match status" value="1"/>
</dbReference>
<sequence>MANTARRVGIKDIARAAQVSVGTVSNVLNRPEAVTRRTRERVLAVIREQGYVRSESARQLRAGHSRILGLLVLDMANPFFVEMAAGAEGAARTAGLGVMLCNSAQSPAEEAEYLAMFAEQRVHGVLVSSADETGGTLTDFARHGIPYVSVDVLMPHTQGCSVSVDDVTGGALAVRHLLGQGHQSVTYVSGPLRLSQVRDRRDGALRALEEAGLAPEALRLLEGERLDVATGREAGARLLGLSPRPSAVFCANDLLALGVLQALYGAGVTVPDDMALVGYDDIEFAAAAAVPITSVRQPARALGETATDLLLAETGPGGAEHEHRSIVFQPELVVRRSSQTGEAPVPR</sequence>
<name>A0A1E7KJ58_9ACTN</name>
<dbReference type="RefSeq" id="WP_070196251.1">
    <property type="nucleotide sequence ID" value="NZ_LJGU01000115.1"/>
</dbReference>
<keyword evidence="1" id="KW-0805">Transcription regulation</keyword>
<evidence type="ECO:0000256" key="3">
    <source>
        <dbReference type="ARBA" id="ARBA00023163"/>
    </source>
</evidence>
<dbReference type="SUPFAM" id="SSF53822">
    <property type="entry name" value="Periplasmic binding protein-like I"/>
    <property type="match status" value="1"/>
</dbReference>
<dbReference type="GO" id="GO:0003700">
    <property type="term" value="F:DNA-binding transcription factor activity"/>
    <property type="evidence" value="ECO:0007669"/>
    <property type="project" value="TreeGrafter"/>
</dbReference>
<dbReference type="OrthoDB" id="37081at2"/>
<dbReference type="Gene3D" id="1.10.260.40">
    <property type="entry name" value="lambda repressor-like DNA-binding domains"/>
    <property type="match status" value="1"/>
</dbReference>
<evidence type="ECO:0000256" key="2">
    <source>
        <dbReference type="ARBA" id="ARBA00023125"/>
    </source>
</evidence>
<evidence type="ECO:0000313" key="5">
    <source>
        <dbReference type="EMBL" id="OEV03923.1"/>
    </source>
</evidence>
<keyword evidence="2" id="KW-0238">DNA-binding</keyword>
<dbReference type="Proteomes" id="UP000176101">
    <property type="component" value="Unassembled WGS sequence"/>
</dbReference>
<dbReference type="SMART" id="SM00354">
    <property type="entry name" value="HTH_LACI"/>
    <property type="match status" value="1"/>
</dbReference>
<dbReference type="InterPro" id="IPR028082">
    <property type="entry name" value="Peripla_BP_I"/>
</dbReference>
<keyword evidence="3" id="KW-0804">Transcription</keyword>
<accession>A0A1E7KJ58</accession>
<keyword evidence="6" id="KW-1185">Reference proteome</keyword>
<dbReference type="InterPro" id="IPR010982">
    <property type="entry name" value="Lambda_DNA-bd_dom_sf"/>
</dbReference>
<dbReference type="STRING" id="1075402.AN216_09860"/>
<dbReference type="Pfam" id="PF13377">
    <property type="entry name" value="Peripla_BP_3"/>
    <property type="match status" value="1"/>
</dbReference>
<dbReference type="PATRIC" id="fig|1075402.3.peg.5376"/>
<dbReference type="AlphaFoldDB" id="A0A1E7KJ58"/>
<dbReference type="CDD" id="cd06293">
    <property type="entry name" value="PBP1_LacI-like"/>
    <property type="match status" value="1"/>
</dbReference>
<dbReference type="Pfam" id="PF00356">
    <property type="entry name" value="LacI"/>
    <property type="match status" value="1"/>
</dbReference>
<feature type="domain" description="HTH lacI-type" evidence="4">
    <location>
        <begin position="8"/>
        <end position="62"/>
    </location>
</feature>
<proteinExistence type="predicted"/>
<dbReference type="PANTHER" id="PTHR30146:SF109">
    <property type="entry name" value="HTH-TYPE TRANSCRIPTIONAL REGULATOR GALS"/>
    <property type="match status" value="1"/>
</dbReference>
<dbReference type="PANTHER" id="PTHR30146">
    <property type="entry name" value="LACI-RELATED TRANSCRIPTIONAL REPRESSOR"/>
    <property type="match status" value="1"/>
</dbReference>
<dbReference type="PROSITE" id="PS50932">
    <property type="entry name" value="HTH_LACI_2"/>
    <property type="match status" value="1"/>
</dbReference>
<dbReference type="GO" id="GO:0000976">
    <property type="term" value="F:transcription cis-regulatory region binding"/>
    <property type="evidence" value="ECO:0007669"/>
    <property type="project" value="TreeGrafter"/>
</dbReference>
<dbReference type="InterPro" id="IPR000843">
    <property type="entry name" value="HTH_LacI"/>
</dbReference>